<dbReference type="Proteomes" id="UP000723463">
    <property type="component" value="Unassembled WGS sequence"/>
</dbReference>
<dbReference type="AlphaFoldDB" id="A0A9P6JZD6"/>
<reference evidence="1" key="1">
    <citation type="journal article" date="2020" name="Fungal Divers.">
        <title>Resolving the Mortierellaceae phylogeny through synthesis of multi-gene phylogenetics and phylogenomics.</title>
        <authorList>
            <person name="Vandepol N."/>
            <person name="Liber J."/>
            <person name="Desiro A."/>
            <person name="Na H."/>
            <person name="Kennedy M."/>
            <person name="Barry K."/>
            <person name="Grigoriev I.V."/>
            <person name="Miller A.N."/>
            <person name="O'Donnell K."/>
            <person name="Stajich J.E."/>
            <person name="Bonito G."/>
        </authorList>
    </citation>
    <scope>NUCLEOTIDE SEQUENCE</scope>
    <source>
        <strain evidence="1">NRRL 2591</strain>
    </source>
</reference>
<accession>A0A9P6JZD6</accession>
<sequence length="234" mass="25778">MVPPMIKKPVYSEGCDIIDFFWQFEAYCAQRQRTEVGKKALLREVFVSTVHRSTVEVLLSTSMTAEDMVKTLLEGLKDTTAATDPIQSAEEHLNALQSRKFSAESVALEVNSIGWALRTLETAEGGSAHKRKILECCPELVRRELEEKYGGLSTLPAVETLIVEVVHRVRRHAALQSTEPIVTKPSRESELEAEIRSMRKKMKEMSIAAESASIAAPSSVPGRVAFAAPAAPDP</sequence>
<protein>
    <submittedName>
        <fullName evidence="1">Uncharacterized protein</fullName>
    </submittedName>
</protein>
<evidence type="ECO:0000313" key="2">
    <source>
        <dbReference type="Proteomes" id="UP000723463"/>
    </source>
</evidence>
<comment type="caution">
    <text evidence="1">The sequence shown here is derived from an EMBL/GenBank/DDBJ whole genome shotgun (WGS) entry which is preliminary data.</text>
</comment>
<name>A0A9P6JZD6_9FUNG</name>
<proteinExistence type="predicted"/>
<gene>
    <name evidence="1" type="ORF">EC957_005182</name>
</gene>
<dbReference type="EMBL" id="JAAAXW010000236">
    <property type="protein sequence ID" value="KAF9539627.1"/>
    <property type="molecule type" value="Genomic_DNA"/>
</dbReference>
<keyword evidence="2" id="KW-1185">Reference proteome</keyword>
<organism evidence="1 2">
    <name type="scientific">Mortierella hygrophila</name>
    <dbReference type="NCBI Taxonomy" id="979708"/>
    <lineage>
        <taxon>Eukaryota</taxon>
        <taxon>Fungi</taxon>
        <taxon>Fungi incertae sedis</taxon>
        <taxon>Mucoromycota</taxon>
        <taxon>Mortierellomycotina</taxon>
        <taxon>Mortierellomycetes</taxon>
        <taxon>Mortierellales</taxon>
        <taxon>Mortierellaceae</taxon>
        <taxon>Mortierella</taxon>
    </lineage>
</organism>
<evidence type="ECO:0000313" key="1">
    <source>
        <dbReference type="EMBL" id="KAF9539627.1"/>
    </source>
</evidence>